<feature type="region of interest" description="Disordered" evidence="1">
    <location>
        <begin position="1"/>
        <end position="24"/>
    </location>
</feature>
<gene>
    <name evidence="2" type="ORF">SKAU_G00400500</name>
</gene>
<proteinExistence type="predicted"/>
<keyword evidence="3" id="KW-1185">Reference proteome</keyword>
<sequence length="183" mass="19430">MFWKRKRRGAARRRAARRTGRRSMRPVQYGSGWCHAPHGAEAYFDTAAAWPRGEGETVSPTSINEALACPADSSGSALPLTPRNGAVGAAPSIHRRPGDLCSRCPPRDPKPSGPSAPAHGSLAASCPPRRVFNKENISDEATGAVKGSSFQQLSAILWQGQVGGQPCSSAEVIIHTVSWLSGY</sequence>
<reference evidence="2" key="1">
    <citation type="journal article" date="2023" name="Science">
        <title>Genome structures resolve the early diversification of teleost fishes.</title>
        <authorList>
            <person name="Parey E."/>
            <person name="Louis A."/>
            <person name="Montfort J."/>
            <person name="Bouchez O."/>
            <person name="Roques C."/>
            <person name="Iampietro C."/>
            <person name="Lluch J."/>
            <person name="Castinel A."/>
            <person name="Donnadieu C."/>
            <person name="Desvignes T."/>
            <person name="Floi Bucao C."/>
            <person name="Jouanno E."/>
            <person name="Wen M."/>
            <person name="Mejri S."/>
            <person name="Dirks R."/>
            <person name="Jansen H."/>
            <person name="Henkel C."/>
            <person name="Chen W.J."/>
            <person name="Zahm M."/>
            <person name="Cabau C."/>
            <person name="Klopp C."/>
            <person name="Thompson A.W."/>
            <person name="Robinson-Rechavi M."/>
            <person name="Braasch I."/>
            <person name="Lecointre G."/>
            <person name="Bobe J."/>
            <person name="Postlethwait J.H."/>
            <person name="Berthelot C."/>
            <person name="Roest Crollius H."/>
            <person name="Guiguen Y."/>
        </authorList>
    </citation>
    <scope>NUCLEOTIDE SEQUENCE</scope>
    <source>
        <strain evidence="2">WJC10195</strain>
    </source>
</reference>
<dbReference type="AlphaFoldDB" id="A0A9Q1ICB6"/>
<evidence type="ECO:0000313" key="3">
    <source>
        <dbReference type="Proteomes" id="UP001152622"/>
    </source>
</evidence>
<feature type="region of interest" description="Disordered" evidence="1">
    <location>
        <begin position="97"/>
        <end position="126"/>
    </location>
</feature>
<evidence type="ECO:0000313" key="2">
    <source>
        <dbReference type="EMBL" id="KAJ8334411.1"/>
    </source>
</evidence>
<dbReference type="EMBL" id="JAINUF010000021">
    <property type="protein sequence ID" value="KAJ8334411.1"/>
    <property type="molecule type" value="Genomic_DNA"/>
</dbReference>
<dbReference type="Proteomes" id="UP001152622">
    <property type="component" value="Chromosome 21"/>
</dbReference>
<name>A0A9Q1ICB6_SYNKA</name>
<evidence type="ECO:0000256" key="1">
    <source>
        <dbReference type="SAM" id="MobiDB-lite"/>
    </source>
</evidence>
<organism evidence="2 3">
    <name type="scientific">Synaphobranchus kaupii</name>
    <name type="common">Kaup's arrowtooth eel</name>
    <dbReference type="NCBI Taxonomy" id="118154"/>
    <lineage>
        <taxon>Eukaryota</taxon>
        <taxon>Metazoa</taxon>
        <taxon>Chordata</taxon>
        <taxon>Craniata</taxon>
        <taxon>Vertebrata</taxon>
        <taxon>Euteleostomi</taxon>
        <taxon>Actinopterygii</taxon>
        <taxon>Neopterygii</taxon>
        <taxon>Teleostei</taxon>
        <taxon>Anguilliformes</taxon>
        <taxon>Synaphobranchidae</taxon>
        <taxon>Synaphobranchus</taxon>
    </lineage>
</organism>
<comment type="caution">
    <text evidence="2">The sequence shown here is derived from an EMBL/GenBank/DDBJ whole genome shotgun (WGS) entry which is preliminary data.</text>
</comment>
<protein>
    <submittedName>
        <fullName evidence="2">Uncharacterized protein</fullName>
    </submittedName>
</protein>
<accession>A0A9Q1ICB6</accession>